<dbReference type="GO" id="GO:0005737">
    <property type="term" value="C:cytoplasm"/>
    <property type="evidence" value="ECO:0007669"/>
    <property type="project" value="TreeGrafter"/>
</dbReference>
<dbReference type="InterPro" id="IPR036956">
    <property type="entry name" value="Impact_N_sf"/>
</dbReference>
<dbReference type="EMBL" id="CP036287">
    <property type="protein sequence ID" value="QDU67789.1"/>
    <property type="molecule type" value="Genomic_DNA"/>
</dbReference>
<evidence type="ECO:0000256" key="1">
    <source>
        <dbReference type="ARBA" id="ARBA00007665"/>
    </source>
</evidence>
<dbReference type="PROSITE" id="PS00910">
    <property type="entry name" value="UPF0029"/>
    <property type="match status" value="1"/>
</dbReference>
<dbReference type="PANTHER" id="PTHR16301:SF20">
    <property type="entry name" value="IMPACT FAMILY MEMBER YIGZ"/>
    <property type="match status" value="1"/>
</dbReference>
<accession>A0A518BLD6</accession>
<dbReference type="Proteomes" id="UP000316921">
    <property type="component" value="Chromosome"/>
</dbReference>
<evidence type="ECO:0000313" key="5">
    <source>
        <dbReference type="Proteomes" id="UP000316921"/>
    </source>
</evidence>
<proteinExistence type="inferred from homology"/>
<dbReference type="InterPro" id="IPR020569">
    <property type="entry name" value="UPF0029_Impact_CS"/>
</dbReference>
<keyword evidence="5" id="KW-1185">Reference proteome</keyword>
<organism evidence="4 5">
    <name type="scientific">Engelhardtia mirabilis</name>
    <dbReference type="NCBI Taxonomy" id="2528011"/>
    <lineage>
        <taxon>Bacteria</taxon>
        <taxon>Pseudomonadati</taxon>
        <taxon>Planctomycetota</taxon>
        <taxon>Planctomycetia</taxon>
        <taxon>Planctomycetia incertae sedis</taxon>
        <taxon>Engelhardtia</taxon>
    </lineage>
</organism>
<gene>
    <name evidence="4" type="primary">yigZ</name>
    <name evidence="4" type="ORF">Pla133_28780</name>
</gene>
<name>A0A518BLD6_9BACT</name>
<dbReference type="Gene3D" id="3.30.70.240">
    <property type="match status" value="1"/>
</dbReference>
<dbReference type="GO" id="GO:0006446">
    <property type="term" value="P:regulation of translational initiation"/>
    <property type="evidence" value="ECO:0007669"/>
    <property type="project" value="TreeGrafter"/>
</dbReference>
<dbReference type="SUPFAM" id="SSF54211">
    <property type="entry name" value="Ribosomal protein S5 domain 2-like"/>
    <property type="match status" value="1"/>
</dbReference>
<dbReference type="SUPFAM" id="SSF54980">
    <property type="entry name" value="EF-G C-terminal domain-like"/>
    <property type="match status" value="1"/>
</dbReference>
<dbReference type="InterPro" id="IPR020568">
    <property type="entry name" value="Ribosomal_Su5_D2-typ_SF"/>
</dbReference>
<dbReference type="InterPro" id="IPR015269">
    <property type="entry name" value="UPF0029_Impact_C"/>
</dbReference>
<dbReference type="Gene3D" id="3.30.230.30">
    <property type="entry name" value="Impact, N-terminal domain"/>
    <property type="match status" value="1"/>
</dbReference>
<comment type="similarity">
    <text evidence="1">Belongs to the IMPACT family.</text>
</comment>
<evidence type="ECO:0000259" key="2">
    <source>
        <dbReference type="Pfam" id="PF01205"/>
    </source>
</evidence>
<evidence type="ECO:0000313" key="4">
    <source>
        <dbReference type="EMBL" id="QDU67789.1"/>
    </source>
</evidence>
<feature type="domain" description="UPF0029" evidence="3">
    <location>
        <begin position="138"/>
        <end position="189"/>
    </location>
</feature>
<sequence length="196" mass="20957">MVAASHFEDDPIKGSRFIADVIPAAEPDRALEAIEGVRAVRSDARHHCWAWRLDPEGREVRSNDDGEPGNSAGAPILRQIEGHDLCGLVVVVTRYFGGVKLGVGGLIRAYGGAAGRALDRARVVERAVLRRLSIRYPYEVSGAVEGALARNGAIALRSEYGAEVAAELSVPIDAEADLRAQLRDASAGRVRIAPLE</sequence>
<protein>
    <submittedName>
        <fullName evidence="4">IMPACT family member YigZ</fullName>
    </submittedName>
</protein>
<dbReference type="Pfam" id="PF09186">
    <property type="entry name" value="DUF1949"/>
    <property type="match status" value="1"/>
</dbReference>
<dbReference type="InterPro" id="IPR023582">
    <property type="entry name" value="Impact"/>
</dbReference>
<dbReference type="Pfam" id="PF01205">
    <property type="entry name" value="Impact_N"/>
    <property type="match status" value="1"/>
</dbReference>
<dbReference type="KEGG" id="pbap:Pla133_28780"/>
<evidence type="ECO:0000259" key="3">
    <source>
        <dbReference type="Pfam" id="PF09186"/>
    </source>
</evidence>
<dbReference type="PANTHER" id="PTHR16301">
    <property type="entry name" value="IMPACT-RELATED"/>
    <property type="match status" value="1"/>
</dbReference>
<feature type="domain" description="Impact N-terminal" evidence="2">
    <location>
        <begin position="13"/>
        <end position="118"/>
    </location>
</feature>
<dbReference type="InterPro" id="IPR001498">
    <property type="entry name" value="Impact_N"/>
</dbReference>
<dbReference type="InterPro" id="IPR035647">
    <property type="entry name" value="EFG_III/V"/>
</dbReference>
<reference evidence="4 5" key="1">
    <citation type="submission" date="2019-02" db="EMBL/GenBank/DDBJ databases">
        <title>Deep-cultivation of Planctomycetes and their phenomic and genomic characterization uncovers novel biology.</title>
        <authorList>
            <person name="Wiegand S."/>
            <person name="Jogler M."/>
            <person name="Boedeker C."/>
            <person name="Pinto D."/>
            <person name="Vollmers J."/>
            <person name="Rivas-Marin E."/>
            <person name="Kohn T."/>
            <person name="Peeters S.H."/>
            <person name="Heuer A."/>
            <person name="Rast P."/>
            <person name="Oberbeckmann S."/>
            <person name="Bunk B."/>
            <person name="Jeske O."/>
            <person name="Meyerdierks A."/>
            <person name="Storesund J.E."/>
            <person name="Kallscheuer N."/>
            <person name="Luecker S."/>
            <person name="Lage O.M."/>
            <person name="Pohl T."/>
            <person name="Merkel B.J."/>
            <person name="Hornburger P."/>
            <person name="Mueller R.-W."/>
            <person name="Bruemmer F."/>
            <person name="Labrenz M."/>
            <person name="Spormann A.M."/>
            <person name="Op den Camp H."/>
            <person name="Overmann J."/>
            <person name="Amann R."/>
            <person name="Jetten M.S.M."/>
            <person name="Mascher T."/>
            <person name="Medema M.H."/>
            <person name="Devos D.P."/>
            <person name="Kaster A.-K."/>
            <person name="Ovreas L."/>
            <person name="Rohde M."/>
            <person name="Galperin M.Y."/>
            <person name="Jogler C."/>
        </authorList>
    </citation>
    <scope>NUCLEOTIDE SEQUENCE [LARGE SCALE GENOMIC DNA]</scope>
    <source>
        <strain evidence="4 5">Pla133</strain>
    </source>
</reference>
<dbReference type="AlphaFoldDB" id="A0A518BLD6"/>